<keyword evidence="1" id="KW-0862">Zinc</keyword>
<dbReference type="SMART" id="SM00355">
    <property type="entry name" value="ZnF_C2H2"/>
    <property type="match status" value="3"/>
</dbReference>
<dbReference type="InterPro" id="IPR036236">
    <property type="entry name" value="Znf_C2H2_sf"/>
</dbReference>
<proteinExistence type="predicted"/>
<evidence type="ECO:0000259" key="2">
    <source>
        <dbReference type="PROSITE" id="PS50157"/>
    </source>
</evidence>
<evidence type="ECO:0000313" key="4">
    <source>
        <dbReference type="Proteomes" id="UP000785679"/>
    </source>
</evidence>
<dbReference type="SUPFAM" id="SSF57667">
    <property type="entry name" value="beta-beta-alpha zinc fingers"/>
    <property type="match status" value="1"/>
</dbReference>
<dbReference type="GO" id="GO:0008270">
    <property type="term" value="F:zinc ion binding"/>
    <property type="evidence" value="ECO:0007669"/>
    <property type="project" value="UniProtKB-KW"/>
</dbReference>
<reference evidence="3" key="1">
    <citation type="submission" date="2019-06" db="EMBL/GenBank/DDBJ databases">
        <authorList>
            <person name="Zheng W."/>
        </authorList>
    </citation>
    <scope>NUCLEOTIDE SEQUENCE</scope>
    <source>
        <strain evidence="3">QDHG01</strain>
    </source>
</reference>
<dbReference type="OrthoDB" id="6365676at2759"/>
<dbReference type="EMBL" id="RRYP01002853">
    <property type="protein sequence ID" value="TNV84367.1"/>
    <property type="molecule type" value="Genomic_DNA"/>
</dbReference>
<dbReference type="GO" id="GO:0006357">
    <property type="term" value="P:regulation of transcription by RNA polymerase II"/>
    <property type="evidence" value="ECO:0007669"/>
    <property type="project" value="TreeGrafter"/>
</dbReference>
<keyword evidence="1" id="KW-0863">Zinc-finger</keyword>
<organism evidence="3 4">
    <name type="scientific">Halteria grandinella</name>
    <dbReference type="NCBI Taxonomy" id="5974"/>
    <lineage>
        <taxon>Eukaryota</taxon>
        <taxon>Sar</taxon>
        <taxon>Alveolata</taxon>
        <taxon>Ciliophora</taxon>
        <taxon>Intramacronucleata</taxon>
        <taxon>Spirotrichea</taxon>
        <taxon>Stichotrichia</taxon>
        <taxon>Sporadotrichida</taxon>
        <taxon>Halteriidae</taxon>
        <taxon>Halteria</taxon>
    </lineage>
</organism>
<dbReference type="Gene3D" id="3.30.160.60">
    <property type="entry name" value="Classic Zinc Finger"/>
    <property type="match status" value="2"/>
</dbReference>
<dbReference type="PANTHER" id="PTHR46179">
    <property type="entry name" value="ZINC FINGER PROTEIN"/>
    <property type="match status" value="1"/>
</dbReference>
<dbReference type="GO" id="GO:0003712">
    <property type="term" value="F:transcription coregulator activity"/>
    <property type="evidence" value="ECO:0007669"/>
    <property type="project" value="TreeGrafter"/>
</dbReference>
<protein>
    <recommendedName>
        <fullName evidence="2">C2H2-type domain-containing protein</fullName>
    </recommendedName>
</protein>
<dbReference type="PROSITE" id="PS50157">
    <property type="entry name" value="ZINC_FINGER_C2H2_2"/>
    <property type="match status" value="1"/>
</dbReference>
<gene>
    <name evidence="3" type="ORF">FGO68_gene2323</name>
</gene>
<sequence length="803" mass="91379">MQQLTSTASTVYTTTKPLAYTPNVLSQGNTPFLRLQDSNNYQVCSNGQRNWIATTSDSNVINMFINDERKQDRHSDQQYNPTQSNVIKQNFEPAFNRPESSFNTPANHHNQEQYIAIIPQLPQNQPQMLFTLLNSQTTAHPHIQGESGLQQLFRNQIQIQQPEQSLIFTPPQPVFNVHHILPQVEPPASNFDTSTTTYVVFNDGIKLGNPQSHMNDPNQQQMSISNFNNQQMERRPTHLNQTLSVPSILTQFNQKGLQSYRQNLQEGTAKQAYPQFIILSQQQPDPALSKQTSNSSMRNLHTQEGVLKLNFTNFQTNTCLKSQIHTLQGKQAGNHPNLSQQHPILQQNNSTGFAQIVPQTNSHCIPKDVGACRDEMGVQTQNKAQDLGLESKSSYETTIIPHNSRFQTLILRDHQLQLPTESQANDIKSHSSLGFDTKSTYYDKNQNIKKISSTSISRIEQSTIQQPIGQEATSKSSSAKLIALSNTYLDQVHNQSGHSLQVYELEKREIQEPKLNYNLFAASKVTQNALDTDHRSGFSIPVKIQLSKQFRERDIQFKEDQLAYPMTSYPYKNGGTIEQYQVLINGTQQNNIVQSSSPLEIAQEPDAVPISLPQSQIIHIRTLLQLPHESDITIYDGGDLTPEIRFSTHIPSTKRFIMIKYIRPSTTRLTTAFLCKHDGCDKLFPKWHNLFDHLRIHTREKPFRCPVKGCNSVFNQTANQKKHVDTHREGLGLRLACANCGQVVQKQNLLFHYNMCTHNPRSATPATQTYYQIGMNKNEIAQRTQHLRENTPQFNIPQNQLQQ</sequence>
<dbReference type="PANTHER" id="PTHR46179:SF26">
    <property type="entry name" value="ZINC FINGER PROTEIN 423 HOMOLOG"/>
    <property type="match status" value="1"/>
</dbReference>
<accession>A0A8J8NY77</accession>
<dbReference type="InterPro" id="IPR013087">
    <property type="entry name" value="Znf_C2H2_type"/>
</dbReference>
<dbReference type="InterPro" id="IPR051061">
    <property type="entry name" value="Zinc_finger_trans_reg"/>
</dbReference>
<evidence type="ECO:0000313" key="3">
    <source>
        <dbReference type="EMBL" id="TNV84367.1"/>
    </source>
</evidence>
<evidence type="ECO:0000256" key="1">
    <source>
        <dbReference type="PROSITE-ProRule" id="PRU00042"/>
    </source>
</evidence>
<name>A0A8J8NY77_HALGN</name>
<feature type="domain" description="C2H2-type" evidence="2">
    <location>
        <begin position="673"/>
        <end position="702"/>
    </location>
</feature>
<dbReference type="PROSITE" id="PS00028">
    <property type="entry name" value="ZINC_FINGER_C2H2_1"/>
    <property type="match status" value="2"/>
</dbReference>
<dbReference type="AlphaFoldDB" id="A0A8J8NY77"/>
<comment type="caution">
    <text evidence="3">The sequence shown here is derived from an EMBL/GenBank/DDBJ whole genome shotgun (WGS) entry which is preliminary data.</text>
</comment>
<keyword evidence="4" id="KW-1185">Reference proteome</keyword>
<keyword evidence="1" id="KW-0479">Metal-binding</keyword>
<dbReference type="GO" id="GO:0005634">
    <property type="term" value="C:nucleus"/>
    <property type="evidence" value="ECO:0007669"/>
    <property type="project" value="TreeGrafter"/>
</dbReference>
<dbReference type="Proteomes" id="UP000785679">
    <property type="component" value="Unassembled WGS sequence"/>
</dbReference>